<dbReference type="EMBL" id="LDJR01000046">
    <property type="protein sequence ID" value="OAK71228.1"/>
    <property type="molecule type" value="Genomic_DNA"/>
</dbReference>
<keyword evidence="2" id="KW-0813">Transport</keyword>
<evidence type="ECO:0000313" key="9">
    <source>
        <dbReference type="EMBL" id="OAK71228.1"/>
    </source>
</evidence>
<dbReference type="Pfam" id="PF00893">
    <property type="entry name" value="Multi_Drug_Res"/>
    <property type="match status" value="1"/>
</dbReference>
<keyword evidence="5 8" id="KW-1133">Transmembrane helix</keyword>
<dbReference type="InterPro" id="IPR000390">
    <property type="entry name" value="Small_drug/metabolite_transptr"/>
</dbReference>
<evidence type="ECO:0000256" key="3">
    <source>
        <dbReference type="ARBA" id="ARBA00022475"/>
    </source>
</evidence>
<dbReference type="GO" id="GO:0022857">
    <property type="term" value="F:transmembrane transporter activity"/>
    <property type="evidence" value="ECO:0007669"/>
    <property type="project" value="InterPro"/>
</dbReference>
<keyword evidence="3" id="KW-1003">Cell membrane</keyword>
<dbReference type="InterPro" id="IPR045324">
    <property type="entry name" value="Small_multidrug_res"/>
</dbReference>
<evidence type="ECO:0000256" key="4">
    <source>
        <dbReference type="ARBA" id="ARBA00022692"/>
    </source>
</evidence>
<evidence type="ECO:0000313" key="10">
    <source>
        <dbReference type="Proteomes" id="UP000077881"/>
    </source>
</evidence>
<feature type="transmembrane region" description="Helical" evidence="8">
    <location>
        <begin position="56"/>
        <end position="78"/>
    </location>
</feature>
<dbReference type="SUPFAM" id="SSF103481">
    <property type="entry name" value="Multidrug resistance efflux transporter EmrE"/>
    <property type="match status" value="1"/>
</dbReference>
<keyword evidence="10" id="KW-1185">Reference proteome</keyword>
<comment type="caution">
    <text evidence="9">The sequence shown here is derived from an EMBL/GenBank/DDBJ whole genome shotgun (WGS) entry which is preliminary data.</text>
</comment>
<dbReference type="AlphaFoldDB" id="A0A177ZWL0"/>
<feature type="transmembrane region" description="Helical" evidence="8">
    <location>
        <begin position="87"/>
        <end position="104"/>
    </location>
</feature>
<dbReference type="PANTHER" id="PTHR30561:SF0">
    <property type="entry name" value="GUANIDINIUM EXPORTER"/>
    <property type="match status" value="1"/>
</dbReference>
<dbReference type="PATRIC" id="fig|217031.6.peg.2296"/>
<evidence type="ECO:0000256" key="6">
    <source>
        <dbReference type="ARBA" id="ARBA00023136"/>
    </source>
</evidence>
<dbReference type="InterPro" id="IPR037185">
    <property type="entry name" value="EmrE-like"/>
</dbReference>
<keyword evidence="4 7" id="KW-0812">Transmembrane</keyword>
<dbReference type="GO" id="GO:0005886">
    <property type="term" value="C:plasma membrane"/>
    <property type="evidence" value="ECO:0007669"/>
    <property type="project" value="UniProtKB-SubCell"/>
</dbReference>
<evidence type="ECO:0000256" key="7">
    <source>
        <dbReference type="RuleBase" id="RU003942"/>
    </source>
</evidence>
<protein>
    <submittedName>
        <fullName evidence="9">Multidrug resistance protein SMR</fullName>
    </submittedName>
</protein>
<dbReference type="RefSeq" id="WP_057987308.1">
    <property type="nucleotide sequence ID" value="NZ_JAGGKH010000013.1"/>
</dbReference>
<dbReference type="Gene3D" id="1.10.3730.20">
    <property type="match status" value="1"/>
</dbReference>
<dbReference type="Proteomes" id="UP000077881">
    <property type="component" value="Unassembled WGS sequence"/>
</dbReference>
<evidence type="ECO:0000256" key="8">
    <source>
        <dbReference type="SAM" id="Phobius"/>
    </source>
</evidence>
<gene>
    <name evidence="9" type="ORF">ABB05_10780</name>
</gene>
<comment type="subcellular location">
    <subcellularLocation>
        <location evidence="1 7">Cell membrane</location>
        <topology evidence="1 7">Multi-pass membrane protein</topology>
    </subcellularLocation>
</comment>
<comment type="similarity">
    <text evidence="7">Belongs to the drug/metabolite transporter (DMT) superfamily. Small multidrug resistance (SMR) (TC 2.A.7.1) family.</text>
</comment>
<evidence type="ECO:0000256" key="2">
    <source>
        <dbReference type="ARBA" id="ARBA00022448"/>
    </source>
</evidence>
<keyword evidence="6 8" id="KW-0472">Membrane</keyword>
<dbReference type="PANTHER" id="PTHR30561">
    <property type="entry name" value="SMR FAMILY PROTON-DEPENDENT DRUG EFFLUX TRANSPORTER SUGE"/>
    <property type="match status" value="1"/>
</dbReference>
<proteinExistence type="inferred from homology"/>
<dbReference type="OrthoDB" id="21828at2"/>
<evidence type="ECO:0000256" key="5">
    <source>
        <dbReference type="ARBA" id="ARBA00022989"/>
    </source>
</evidence>
<evidence type="ECO:0000256" key="1">
    <source>
        <dbReference type="ARBA" id="ARBA00004651"/>
    </source>
</evidence>
<feature type="transmembrane region" description="Helical" evidence="8">
    <location>
        <begin position="6"/>
        <end position="24"/>
    </location>
</feature>
<name>A0A177ZWL0_9BACI</name>
<organism evidence="9 10">
    <name type="scientific">Lederbergia galactosidilytica</name>
    <dbReference type="NCBI Taxonomy" id="217031"/>
    <lineage>
        <taxon>Bacteria</taxon>
        <taxon>Bacillati</taxon>
        <taxon>Bacillota</taxon>
        <taxon>Bacilli</taxon>
        <taxon>Bacillales</taxon>
        <taxon>Bacillaceae</taxon>
        <taxon>Lederbergia</taxon>
    </lineage>
</organism>
<feature type="transmembrane region" description="Helical" evidence="8">
    <location>
        <begin position="31"/>
        <end position="50"/>
    </location>
</feature>
<reference evidence="9 10" key="1">
    <citation type="submission" date="2015-05" db="EMBL/GenBank/DDBJ databases">
        <title>Comparison of genome.</title>
        <authorList>
            <person name="Zheng Z."/>
            <person name="Sun M."/>
        </authorList>
    </citation>
    <scope>NUCLEOTIDE SEQUENCE [LARGE SCALE GENOMIC DNA]</scope>
    <source>
        <strain evidence="9 10">G25-74</strain>
    </source>
</reference>
<accession>A0A177ZWL0</accession>
<sequence length="105" mass="11266">MAWLYLIIASFGEIFGVMSINLYLRNKSIGWLLAIIGTFGGGFIFLSMAMREIPLGTAYAVWTGLGAVGAVLIGIIFFKESAGWKRILFLFCIIAGAVGLKVLGG</sequence>
<dbReference type="STRING" id="217031.ABB05_10780"/>